<dbReference type="PANTHER" id="PTHR43780:SF2">
    <property type="entry name" value="1-AMINOCYCLOPROPANE-1-CARBOXYLATE DEAMINASE-RELATED"/>
    <property type="match status" value="1"/>
</dbReference>
<dbReference type="PIRSF" id="PIRSF006278">
    <property type="entry name" value="ACCD_DCysDesulf"/>
    <property type="match status" value="1"/>
</dbReference>
<evidence type="ECO:0000259" key="4">
    <source>
        <dbReference type="Pfam" id="PF00291"/>
    </source>
</evidence>
<dbReference type="Proteomes" id="UP000664293">
    <property type="component" value="Unassembled WGS sequence"/>
</dbReference>
<evidence type="ECO:0000313" key="6">
    <source>
        <dbReference type="Proteomes" id="UP000664293"/>
    </source>
</evidence>
<evidence type="ECO:0000256" key="1">
    <source>
        <dbReference type="ARBA" id="ARBA00001933"/>
    </source>
</evidence>
<keyword evidence="3" id="KW-0663">Pyridoxal phosphate</keyword>
<proteinExistence type="inferred from homology"/>
<dbReference type="InterPro" id="IPR027278">
    <property type="entry name" value="ACCD_DCysDesulf"/>
</dbReference>
<sequence length="321" mass="34510">MRYLTELSEKAFLEAARNVPYQQINSDLFPGIDLWIRRDDLIDPIISGNKAYKLLFNLLEARKQGNDTIVTCGGAWSNHIHATAAAGQRFGFKTIGIIRGERPPVPSAMLQDAERFGMELRFVSRSEYRRRNEPDFVGSLGLSGNDSWFVPEGGENAQGAQGVRLLGKTIAATSPVRFDECWLACGTGLTLGALASSLPKTTKAVGVAVLKAERSIAAAIVDWGGSLPSGSNPELITGGHCGGYGKVDESLIAFLDEVGQQTGVVLDQVYTGKVTKALGELCEQGDSKMGEGRRQRVLLLHTGGLQGARGHRPRRGGEGSR</sequence>
<protein>
    <submittedName>
        <fullName evidence="5">Pyridoxal-phosphate dependent enzyme</fullName>
    </submittedName>
</protein>
<dbReference type="InterPro" id="IPR036052">
    <property type="entry name" value="TrpB-like_PALP_sf"/>
</dbReference>
<reference evidence="5 6" key="1">
    <citation type="submission" date="2020-12" db="EMBL/GenBank/DDBJ databases">
        <title>Oil enriched cultivation method for isolating marine PHA-producing bacteria.</title>
        <authorList>
            <person name="Zheng W."/>
            <person name="Yu S."/>
            <person name="Huang Y."/>
        </authorList>
    </citation>
    <scope>NUCLEOTIDE SEQUENCE [LARGE SCALE GENOMIC DNA]</scope>
    <source>
        <strain evidence="5 6">SN0-2</strain>
    </source>
</reference>
<evidence type="ECO:0000313" key="5">
    <source>
        <dbReference type="EMBL" id="MBN8431791.1"/>
    </source>
</evidence>
<dbReference type="Pfam" id="PF00291">
    <property type="entry name" value="PALP"/>
    <property type="match status" value="1"/>
</dbReference>
<dbReference type="Gene3D" id="3.40.50.1100">
    <property type="match status" value="2"/>
</dbReference>
<dbReference type="EMBL" id="JAEKJR010000002">
    <property type="protein sequence ID" value="MBN8431791.1"/>
    <property type="molecule type" value="Genomic_DNA"/>
</dbReference>
<name>A0ABS3E915_9GAMM</name>
<comment type="similarity">
    <text evidence="2">Belongs to the ACC deaminase/D-cysteine desulfhydrase family.</text>
</comment>
<dbReference type="PANTHER" id="PTHR43780">
    <property type="entry name" value="1-AMINOCYCLOPROPANE-1-CARBOXYLATE DEAMINASE-RELATED"/>
    <property type="match status" value="1"/>
</dbReference>
<accession>A0ABS3E915</accession>
<comment type="cofactor">
    <cofactor evidence="1">
        <name>pyridoxal 5'-phosphate</name>
        <dbReference type="ChEBI" id="CHEBI:597326"/>
    </cofactor>
</comment>
<dbReference type="RefSeq" id="WP_207002866.1">
    <property type="nucleotide sequence ID" value="NZ_JAEKJR010000002.1"/>
</dbReference>
<dbReference type="InterPro" id="IPR001926">
    <property type="entry name" value="TrpB-like_PALP"/>
</dbReference>
<dbReference type="SUPFAM" id="SSF53686">
    <property type="entry name" value="Tryptophan synthase beta subunit-like PLP-dependent enzymes"/>
    <property type="match status" value="1"/>
</dbReference>
<organism evidence="5 6">
    <name type="scientific">Microbulbifer salipaludis</name>
    <dbReference type="NCBI Taxonomy" id="187980"/>
    <lineage>
        <taxon>Bacteria</taxon>
        <taxon>Pseudomonadati</taxon>
        <taxon>Pseudomonadota</taxon>
        <taxon>Gammaproteobacteria</taxon>
        <taxon>Cellvibrionales</taxon>
        <taxon>Microbulbiferaceae</taxon>
        <taxon>Microbulbifer</taxon>
    </lineage>
</organism>
<evidence type="ECO:0000256" key="3">
    <source>
        <dbReference type="ARBA" id="ARBA00022898"/>
    </source>
</evidence>
<keyword evidence="6" id="KW-1185">Reference proteome</keyword>
<gene>
    <name evidence="5" type="ORF">JF535_13105</name>
</gene>
<comment type="caution">
    <text evidence="5">The sequence shown here is derived from an EMBL/GenBank/DDBJ whole genome shotgun (WGS) entry which is preliminary data.</text>
</comment>
<feature type="domain" description="Tryptophan synthase beta chain-like PALP" evidence="4">
    <location>
        <begin position="30"/>
        <end position="303"/>
    </location>
</feature>
<evidence type="ECO:0000256" key="2">
    <source>
        <dbReference type="ARBA" id="ARBA00008639"/>
    </source>
</evidence>